<feature type="region of interest" description="Disordered" evidence="1">
    <location>
        <begin position="59"/>
        <end position="82"/>
    </location>
</feature>
<feature type="region of interest" description="Disordered" evidence="1">
    <location>
        <begin position="121"/>
        <end position="203"/>
    </location>
</feature>
<feature type="region of interest" description="Disordered" evidence="1">
    <location>
        <begin position="375"/>
        <end position="618"/>
    </location>
</feature>
<feature type="region of interest" description="Disordered" evidence="1">
    <location>
        <begin position="326"/>
        <end position="361"/>
    </location>
</feature>
<evidence type="ECO:0000313" key="3">
    <source>
        <dbReference type="Proteomes" id="UP000224634"/>
    </source>
</evidence>
<feature type="compositionally biased region" description="Low complexity" evidence="1">
    <location>
        <begin position="425"/>
        <end position="438"/>
    </location>
</feature>
<feature type="compositionally biased region" description="Polar residues" evidence="1">
    <location>
        <begin position="476"/>
        <end position="486"/>
    </location>
</feature>
<name>A0A2B7XT69_POLH7</name>
<dbReference type="Proteomes" id="UP000224634">
    <property type="component" value="Unassembled WGS sequence"/>
</dbReference>
<dbReference type="EMBL" id="PDNA01000125">
    <property type="protein sequence ID" value="PGH11961.1"/>
    <property type="molecule type" value="Genomic_DNA"/>
</dbReference>
<feature type="compositionally biased region" description="Polar residues" evidence="1">
    <location>
        <begin position="400"/>
        <end position="419"/>
    </location>
</feature>
<keyword evidence="3" id="KW-1185">Reference proteome</keyword>
<proteinExistence type="predicted"/>
<evidence type="ECO:0000313" key="2">
    <source>
        <dbReference type="EMBL" id="PGH11961.1"/>
    </source>
</evidence>
<sequence length="696" mass="75877">MAKKLFTGRPRANTAGDISKPTLTHTDALPRSDLQAIGQVSANITDAQSDLHELGHVPADAAEVQRSKTGGHSTRQKHDEWKKSHAFDFQLSEQQQQQESQIEYADNGHGGQMIGVALGSPSLQRSFPPDVYNAVSPPPDRGASRAPSETEEGRVAPLKRKPSKWKKIGGLFRSKTSSPMPRQPFYQVQVNDQPLHAPSSRTASPADLHFQQSYASMHASPPPFPKFTVQNPNGKEIWPALDDRPSTSHASPSKPPKKLINDGKRLTEEPGEYTSPSLQQSPLLDIDIPDIHMERYSVMFGSLLGKNPSSTLLARRSRTLDMLRSFDEGTDEEGHETHTRPRRATSPAPSKSPIFNLFPATPTSKASKVLGSHALPRGPLQRANTAPPSPRPADLYNPPTAATSGSIPLGTSSTATGDSQWERGSFLSTTSSNTSDSSTGEEATVVLKMKPPISAPHDEPVWEMVKPASKPDPSTVERSSSRSNKLQRAKSEETMSHRSRSHTVQKKALTAPTPPPVSVSAIPDPFQQLFDQYLPPPAPPPSHQPPPTPGAAASTTDSIPPPPIPTTGLPPRPRTRSRSKSSSRSPPRCTAIAPTPTPVNITEHHHRRNTPSDIHDTQQQTVEVSIARSVSVSRQRRQLLVPVVLCPPRADSLRPKDRNHEREHVEKRVGKAAPTLIDIPRGYRHEKSQEIEIGIA</sequence>
<feature type="region of interest" description="Disordered" evidence="1">
    <location>
        <begin position="1"/>
        <end position="27"/>
    </location>
</feature>
<feature type="compositionally biased region" description="Pro residues" evidence="1">
    <location>
        <begin position="534"/>
        <end position="549"/>
    </location>
</feature>
<dbReference type="STRING" id="1447883.A0A2B7XT69"/>
<feature type="compositionally biased region" description="Polar residues" evidence="1">
    <location>
        <begin position="174"/>
        <end position="192"/>
    </location>
</feature>
<accession>A0A2B7XT69</accession>
<reference evidence="2 3" key="1">
    <citation type="submission" date="2017-10" db="EMBL/GenBank/DDBJ databases">
        <title>Comparative genomics in systemic dimorphic fungi from Ajellomycetaceae.</title>
        <authorList>
            <person name="Munoz J.F."/>
            <person name="Mcewen J.G."/>
            <person name="Clay O.K."/>
            <person name="Cuomo C.A."/>
        </authorList>
    </citation>
    <scope>NUCLEOTIDE SEQUENCE [LARGE SCALE GENOMIC DNA]</scope>
    <source>
        <strain evidence="2 3">UAMH7299</strain>
    </source>
</reference>
<feature type="compositionally biased region" description="Basic residues" evidence="1">
    <location>
        <begin position="157"/>
        <end position="167"/>
    </location>
</feature>
<feature type="compositionally biased region" description="Basic and acidic residues" evidence="1">
    <location>
        <begin position="259"/>
        <end position="268"/>
    </location>
</feature>
<feature type="region of interest" description="Disordered" evidence="1">
    <location>
        <begin position="651"/>
        <end position="673"/>
    </location>
</feature>
<feature type="region of interest" description="Disordered" evidence="1">
    <location>
        <begin position="216"/>
        <end position="281"/>
    </location>
</feature>
<protein>
    <submittedName>
        <fullName evidence="2">Uncharacterized protein</fullName>
    </submittedName>
</protein>
<organism evidence="2 3">
    <name type="scientific">Polytolypa hystricis (strain UAMH7299)</name>
    <dbReference type="NCBI Taxonomy" id="1447883"/>
    <lineage>
        <taxon>Eukaryota</taxon>
        <taxon>Fungi</taxon>
        <taxon>Dikarya</taxon>
        <taxon>Ascomycota</taxon>
        <taxon>Pezizomycotina</taxon>
        <taxon>Eurotiomycetes</taxon>
        <taxon>Eurotiomycetidae</taxon>
        <taxon>Onygenales</taxon>
        <taxon>Onygenales incertae sedis</taxon>
        <taxon>Polytolypa</taxon>
    </lineage>
</organism>
<dbReference type="OrthoDB" id="5404004at2759"/>
<feature type="compositionally biased region" description="Basic and acidic residues" evidence="1">
    <location>
        <begin position="651"/>
        <end position="669"/>
    </location>
</feature>
<comment type="caution">
    <text evidence="2">The sequence shown here is derived from an EMBL/GenBank/DDBJ whole genome shotgun (WGS) entry which is preliminary data.</text>
</comment>
<dbReference type="AlphaFoldDB" id="A0A2B7XT69"/>
<feature type="compositionally biased region" description="Pro residues" evidence="1">
    <location>
        <begin position="559"/>
        <end position="572"/>
    </location>
</feature>
<gene>
    <name evidence="2" type="ORF">AJ80_06927</name>
</gene>
<evidence type="ECO:0000256" key="1">
    <source>
        <dbReference type="SAM" id="MobiDB-lite"/>
    </source>
</evidence>